<dbReference type="GO" id="GO:0005886">
    <property type="term" value="C:plasma membrane"/>
    <property type="evidence" value="ECO:0007669"/>
    <property type="project" value="UniProtKB-SubCell"/>
</dbReference>
<dbReference type="Proteomes" id="UP000034498">
    <property type="component" value="Unassembled WGS sequence"/>
</dbReference>
<dbReference type="SUPFAM" id="SSF53756">
    <property type="entry name" value="UDP-Glycosyltransferase/glycogen phosphorylase"/>
    <property type="match status" value="1"/>
</dbReference>
<keyword evidence="2 10" id="KW-0132">Cell division</keyword>
<evidence type="ECO:0000256" key="8">
    <source>
        <dbReference type="ARBA" id="ARBA00023306"/>
    </source>
</evidence>
<comment type="catalytic activity">
    <reaction evidence="10">
        <text>di-trans,octa-cis-undecaprenyl diphospho-N-acetyl-alpha-D-muramoyl-L-alanyl-D-glutamyl-meso-2,6-diaminopimeloyl-D-alanyl-D-alanine + UDP-N-acetyl-alpha-D-glucosamine = di-trans,octa-cis-undecaprenyl diphospho-[N-acetyl-alpha-D-glucosaminyl-(1-&gt;4)]-N-acetyl-alpha-D-muramoyl-L-alanyl-D-glutamyl-meso-2,6-diaminopimeloyl-D-alanyl-D-alanine + UDP + H(+)</text>
        <dbReference type="Rhea" id="RHEA:31227"/>
        <dbReference type="ChEBI" id="CHEBI:15378"/>
        <dbReference type="ChEBI" id="CHEBI:57705"/>
        <dbReference type="ChEBI" id="CHEBI:58223"/>
        <dbReference type="ChEBI" id="CHEBI:61387"/>
        <dbReference type="ChEBI" id="CHEBI:61388"/>
        <dbReference type="EC" id="2.4.1.227"/>
    </reaction>
</comment>
<gene>
    <name evidence="10" type="primary">murG</name>
    <name evidence="13" type="ORF">US94_C0002G0011</name>
</gene>
<dbReference type="GO" id="GO:0050511">
    <property type="term" value="F:undecaprenyldiphospho-muramoylpentapeptide beta-N-acetylglucosaminyltransferase activity"/>
    <property type="evidence" value="ECO:0007669"/>
    <property type="project" value="UniProtKB-UniRule"/>
</dbReference>
<keyword evidence="6 10" id="KW-0573">Peptidoglycan synthesis</keyword>
<dbReference type="GO" id="GO:0071555">
    <property type="term" value="P:cell wall organization"/>
    <property type="evidence" value="ECO:0007669"/>
    <property type="project" value="UniProtKB-KW"/>
</dbReference>
<protein>
    <recommendedName>
        <fullName evidence="10">UDP-N-acetylglucosamine--N-acetylmuramyl-(pentapeptide) pyrophosphoryl-undecaprenol N-acetylglucosamine transferase</fullName>
        <ecNumber evidence="10">2.4.1.227</ecNumber>
    </recommendedName>
    <alternativeName>
        <fullName evidence="10">Undecaprenyl-PP-MurNAc-pentapeptide-UDPGlcNAc GlcNAc transferase</fullName>
    </alternativeName>
</protein>
<evidence type="ECO:0000256" key="6">
    <source>
        <dbReference type="ARBA" id="ARBA00022984"/>
    </source>
</evidence>
<dbReference type="InterPro" id="IPR006009">
    <property type="entry name" value="GlcNAc_MurG"/>
</dbReference>
<dbReference type="GO" id="GO:0005975">
    <property type="term" value="P:carbohydrate metabolic process"/>
    <property type="evidence" value="ECO:0007669"/>
    <property type="project" value="InterPro"/>
</dbReference>
<dbReference type="Gene3D" id="3.40.50.2000">
    <property type="entry name" value="Glycogen Phosphorylase B"/>
    <property type="match status" value="2"/>
</dbReference>
<accession>A0A0G0NBR8</accession>
<dbReference type="GO" id="GO:0051301">
    <property type="term" value="P:cell division"/>
    <property type="evidence" value="ECO:0007669"/>
    <property type="project" value="UniProtKB-KW"/>
</dbReference>
<evidence type="ECO:0000256" key="10">
    <source>
        <dbReference type="HAMAP-Rule" id="MF_00033"/>
    </source>
</evidence>
<feature type="binding site" evidence="10">
    <location>
        <begin position="10"/>
        <end position="12"/>
    </location>
    <ligand>
        <name>UDP-N-acetyl-alpha-D-glucosamine</name>
        <dbReference type="ChEBI" id="CHEBI:57705"/>
    </ligand>
</feature>
<dbReference type="Pfam" id="PF03033">
    <property type="entry name" value="Glyco_transf_28"/>
    <property type="match status" value="1"/>
</dbReference>
<dbReference type="InterPro" id="IPR004276">
    <property type="entry name" value="GlycoTrans_28_N"/>
</dbReference>
<dbReference type="Pfam" id="PF04101">
    <property type="entry name" value="Glyco_tran_28_C"/>
    <property type="match status" value="1"/>
</dbReference>
<evidence type="ECO:0000256" key="3">
    <source>
        <dbReference type="ARBA" id="ARBA00022676"/>
    </source>
</evidence>
<sequence>MKILATGGGTAGHVWPIIHVLQSLSKNKRVKFLYIGSRQGIERQLVKKYPIPFRPIIVGKWRPYFSFSNFWDLIKIFFGIIQSFFIIISFKPNVVFAKGGYVTFPILFWVKILKIPLVIHESDVVVGKANLMASKYARKICLGFPIQYYQQNIPLDKLIYSGIPINKEFLQTPIENSKPKLLITGGSQGSSKINGLISEILPELINKYDVWHICGERDFKKLSKFNYENYHLISFTDNIAKLLRDADLVVSRAGASTLIELAAASKPSIIVPLESAASDHQKENAKIFQKINAAVVLSENNLTSSSLKNIIDDLMDDEKLRKLLGHHAHALYQPNATEEIIDAIFEAAKC</sequence>
<reference evidence="13 14" key="1">
    <citation type="journal article" date="2015" name="Nature">
        <title>rRNA introns, odd ribosomes, and small enigmatic genomes across a large radiation of phyla.</title>
        <authorList>
            <person name="Brown C.T."/>
            <person name="Hug L.A."/>
            <person name="Thomas B.C."/>
            <person name="Sharon I."/>
            <person name="Castelle C.J."/>
            <person name="Singh A."/>
            <person name="Wilkins M.J."/>
            <person name="Williams K.H."/>
            <person name="Banfield J.F."/>
        </authorList>
    </citation>
    <scope>NUCLEOTIDE SEQUENCE [LARGE SCALE GENOMIC DNA]</scope>
</reference>
<name>A0A0G0NBR8_9BACT</name>
<evidence type="ECO:0000259" key="11">
    <source>
        <dbReference type="Pfam" id="PF03033"/>
    </source>
</evidence>
<dbReference type="PANTHER" id="PTHR21015">
    <property type="entry name" value="UDP-N-ACETYLGLUCOSAMINE--N-ACETYLMURAMYL-(PENTAPEPTIDE) PYROPHOSPHORYL-UNDECAPRENOL N-ACETYLGLUCOSAMINE TRANSFERASE 1"/>
    <property type="match status" value="1"/>
</dbReference>
<evidence type="ECO:0000256" key="5">
    <source>
        <dbReference type="ARBA" id="ARBA00022960"/>
    </source>
</evidence>
<dbReference type="PANTHER" id="PTHR21015:SF22">
    <property type="entry name" value="GLYCOSYLTRANSFERASE"/>
    <property type="match status" value="1"/>
</dbReference>
<evidence type="ECO:0000313" key="13">
    <source>
        <dbReference type="EMBL" id="KKQ74551.1"/>
    </source>
</evidence>
<comment type="subcellular location">
    <subcellularLocation>
        <location evidence="10">Cell membrane</location>
        <topology evidence="10">Peripheral membrane protein</topology>
        <orientation evidence="10">Cytoplasmic side</orientation>
    </subcellularLocation>
</comment>
<keyword evidence="9 10" id="KW-0961">Cell wall biogenesis/degradation</keyword>
<organism evidence="13 14">
    <name type="scientific">Berkelbacteria bacterium GW2011_GWB1_38_5</name>
    <dbReference type="NCBI Taxonomy" id="1618336"/>
    <lineage>
        <taxon>Bacteria</taxon>
        <taxon>Candidatus Berkelbacteria</taxon>
    </lineage>
</organism>
<evidence type="ECO:0000313" key="14">
    <source>
        <dbReference type="Proteomes" id="UP000034498"/>
    </source>
</evidence>
<dbReference type="PATRIC" id="fig|1618336.3.peg.93"/>
<keyword evidence="4 10" id="KW-0808">Transferase</keyword>
<feature type="domain" description="Glycosyltransferase family 28 N-terminal" evidence="11">
    <location>
        <begin position="3"/>
        <end position="140"/>
    </location>
</feature>
<evidence type="ECO:0000259" key="12">
    <source>
        <dbReference type="Pfam" id="PF04101"/>
    </source>
</evidence>
<evidence type="ECO:0000256" key="1">
    <source>
        <dbReference type="ARBA" id="ARBA00022475"/>
    </source>
</evidence>
<keyword evidence="5 10" id="KW-0133">Cell shape</keyword>
<dbReference type="HAMAP" id="MF_00033">
    <property type="entry name" value="MurG"/>
    <property type="match status" value="1"/>
</dbReference>
<dbReference type="STRING" id="1618336.US94_C0002G0011"/>
<dbReference type="UniPathway" id="UPA00219"/>
<dbReference type="InterPro" id="IPR007235">
    <property type="entry name" value="Glyco_trans_28_C"/>
</dbReference>
<keyword evidence="8 10" id="KW-0131">Cell cycle</keyword>
<evidence type="ECO:0000256" key="9">
    <source>
        <dbReference type="ARBA" id="ARBA00023316"/>
    </source>
</evidence>
<feature type="domain" description="Glycosyl transferase family 28 C-terminal" evidence="12">
    <location>
        <begin position="181"/>
        <end position="319"/>
    </location>
</feature>
<dbReference type="EC" id="2.4.1.227" evidence="10"/>
<dbReference type="CDD" id="cd03785">
    <property type="entry name" value="GT28_MurG"/>
    <property type="match status" value="1"/>
</dbReference>
<comment type="pathway">
    <text evidence="10">Cell wall biogenesis; peptidoglycan biosynthesis.</text>
</comment>
<comment type="function">
    <text evidence="10">Cell wall formation. Catalyzes the transfer of a GlcNAc subunit on undecaprenyl-pyrophosphoryl-MurNAc-pentapeptide (lipid intermediate I) to form undecaprenyl-pyrophosphoryl-MurNAc-(pentapeptide)GlcNAc (lipid intermediate II).</text>
</comment>
<dbReference type="AlphaFoldDB" id="A0A0G0NBR8"/>
<dbReference type="GO" id="GO:0051991">
    <property type="term" value="F:UDP-N-acetyl-D-glucosamine:N-acetylmuramoyl-L-alanyl-D-glutamyl-meso-2,6-diaminopimelyl-D-alanyl-D-alanine-diphosphoundecaprenol 4-beta-N-acetylglucosaminlytransferase activity"/>
    <property type="evidence" value="ECO:0007669"/>
    <property type="project" value="RHEA"/>
</dbReference>
<keyword evidence="1 10" id="KW-1003">Cell membrane</keyword>
<keyword evidence="7 10" id="KW-0472">Membrane</keyword>
<feature type="binding site" evidence="10">
    <location>
        <position position="187"/>
    </location>
    <ligand>
        <name>UDP-N-acetyl-alpha-D-glucosamine</name>
        <dbReference type="ChEBI" id="CHEBI:57705"/>
    </ligand>
</feature>
<evidence type="ECO:0000256" key="7">
    <source>
        <dbReference type="ARBA" id="ARBA00023136"/>
    </source>
</evidence>
<keyword evidence="3 10" id="KW-0328">Glycosyltransferase</keyword>
<dbReference type="GO" id="GO:0008360">
    <property type="term" value="P:regulation of cell shape"/>
    <property type="evidence" value="ECO:0007669"/>
    <property type="project" value="UniProtKB-KW"/>
</dbReference>
<comment type="caution">
    <text evidence="13">The sequence shown here is derived from an EMBL/GenBank/DDBJ whole genome shotgun (WGS) entry which is preliminary data.</text>
</comment>
<proteinExistence type="inferred from homology"/>
<comment type="caution">
    <text evidence="10">Lacks conserved residue(s) required for the propagation of feature annotation.</text>
</comment>
<comment type="similarity">
    <text evidence="10">Belongs to the glycosyltransferase 28 family. MurG subfamily.</text>
</comment>
<dbReference type="GO" id="GO:0009252">
    <property type="term" value="P:peptidoglycan biosynthetic process"/>
    <property type="evidence" value="ECO:0007669"/>
    <property type="project" value="UniProtKB-UniRule"/>
</dbReference>
<evidence type="ECO:0000256" key="4">
    <source>
        <dbReference type="ARBA" id="ARBA00022679"/>
    </source>
</evidence>
<dbReference type="EMBL" id="LBUX01000002">
    <property type="protein sequence ID" value="KKQ74551.1"/>
    <property type="molecule type" value="Genomic_DNA"/>
</dbReference>
<feature type="binding site" evidence="10">
    <location>
        <position position="281"/>
    </location>
    <ligand>
        <name>UDP-N-acetyl-alpha-D-glucosamine</name>
        <dbReference type="ChEBI" id="CHEBI:57705"/>
    </ligand>
</feature>
<evidence type="ECO:0000256" key="2">
    <source>
        <dbReference type="ARBA" id="ARBA00022618"/>
    </source>
</evidence>